<organism evidence="2">
    <name type="scientific">uncultured bacterium Contig1529</name>
    <dbReference type="NCBI Taxonomy" id="1393449"/>
    <lineage>
        <taxon>Bacteria</taxon>
        <taxon>environmental samples</taxon>
    </lineage>
</organism>
<evidence type="ECO:0000313" key="2">
    <source>
        <dbReference type="EMBL" id="AHF24567.1"/>
    </source>
</evidence>
<comment type="similarity">
    <text evidence="1">Belongs to the glycosyl hydrolase 25 family.</text>
</comment>
<dbReference type="GO" id="GO:0009253">
    <property type="term" value="P:peptidoglycan catabolic process"/>
    <property type="evidence" value="ECO:0007669"/>
    <property type="project" value="InterPro"/>
</dbReference>
<protein>
    <submittedName>
        <fullName evidence="2">Glycosyl hydrolase family 25</fullName>
    </submittedName>
</protein>
<keyword evidence="2" id="KW-0378">Hydrolase</keyword>
<dbReference type="SUPFAM" id="SSF51445">
    <property type="entry name" value="(Trans)glycosidases"/>
    <property type="match status" value="1"/>
</dbReference>
<dbReference type="GO" id="GO:0016998">
    <property type="term" value="P:cell wall macromolecule catabolic process"/>
    <property type="evidence" value="ECO:0007669"/>
    <property type="project" value="InterPro"/>
</dbReference>
<proteinExistence type="inferred from homology"/>
<dbReference type="PROSITE" id="PS51904">
    <property type="entry name" value="GLYCOSYL_HYDROL_F25_2"/>
    <property type="match status" value="1"/>
</dbReference>
<dbReference type="Pfam" id="PF01183">
    <property type="entry name" value="Glyco_hydro_25"/>
    <property type="match status" value="1"/>
</dbReference>
<dbReference type="GO" id="GO:0016052">
    <property type="term" value="P:carbohydrate catabolic process"/>
    <property type="evidence" value="ECO:0007669"/>
    <property type="project" value="TreeGrafter"/>
</dbReference>
<dbReference type="GO" id="GO:0003796">
    <property type="term" value="F:lysozyme activity"/>
    <property type="evidence" value="ECO:0007669"/>
    <property type="project" value="InterPro"/>
</dbReference>
<dbReference type="EMBL" id="KC246798">
    <property type="protein sequence ID" value="AHF24567.1"/>
    <property type="molecule type" value="Genomic_DNA"/>
</dbReference>
<accession>W0FP16</accession>
<dbReference type="PANTHER" id="PTHR34135">
    <property type="entry name" value="LYSOZYME"/>
    <property type="match status" value="1"/>
</dbReference>
<evidence type="ECO:0000256" key="1">
    <source>
        <dbReference type="ARBA" id="ARBA00010646"/>
    </source>
</evidence>
<dbReference type="PANTHER" id="PTHR34135:SF2">
    <property type="entry name" value="LYSOZYME"/>
    <property type="match status" value="1"/>
</dbReference>
<sequence>MKKRASGNKFLKSLLLLCLISICMGAGFIVWDIYKPKTAALVRVPHIVWPDSDRNEGKPFTTGFDGIDISAHQGRIRWDSLEKAKPWLHIIYVRARGRKVQDSLYGYNMKQAHSRGFKVGSYHFFNMNFPVEEQYHMFTRMTDHEHQDLRPVIDVEQLSLADEGNEHLKDSVMRFAQLLEKHFSCRPVIYSNQNFYRKYLWPEFNSYPLWIANYSRVPVVKDTRPVLWQRGDTGHVHGIWTYVDIDQFINGGSLQDLLIPDYARRTIHLNLTPDYFRPKSAGISPQAEVSHLMIGLE</sequence>
<reference evidence="2" key="1">
    <citation type="journal article" date="2013" name="PLoS ONE">
        <title>Metagenomic insights into the carbohydrate-active enzymes carried by the microorganisms adhering to solid digesta in the rumen of cows.</title>
        <authorList>
            <person name="Wang L."/>
            <person name="Hatem A."/>
            <person name="Catalyurek U.V."/>
            <person name="Morrison M."/>
            <person name="Yu Z."/>
        </authorList>
    </citation>
    <scope>NUCLEOTIDE SEQUENCE</scope>
</reference>
<dbReference type="InterPro" id="IPR017853">
    <property type="entry name" value="GH"/>
</dbReference>
<dbReference type="Gene3D" id="3.20.20.80">
    <property type="entry name" value="Glycosidases"/>
    <property type="match status" value="1"/>
</dbReference>
<dbReference type="InterPro" id="IPR002053">
    <property type="entry name" value="Glyco_hydro_25"/>
</dbReference>
<name>W0FP16_9BACT</name>
<dbReference type="AlphaFoldDB" id="W0FP16"/>